<feature type="compositionally biased region" description="Pro residues" evidence="5">
    <location>
        <begin position="229"/>
        <end position="243"/>
    </location>
</feature>
<evidence type="ECO:0000256" key="4">
    <source>
        <dbReference type="ARBA" id="ARBA00022842"/>
    </source>
</evidence>
<organism evidence="6 7">
    <name type="scientific">Streptomyces diastatochromogenes</name>
    <dbReference type="NCBI Taxonomy" id="42236"/>
    <lineage>
        <taxon>Bacteria</taxon>
        <taxon>Bacillati</taxon>
        <taxon>Actinomycetota</taxon>
        <taxon>Actinomycetes</taxon>
        <taxon>Kitasatosporales</taxon>
        <taxon>Streptomycetaceae</taxon>
        <taxon>Streptomyces</taxon>
    </lineage>
</organism>
<name>A0A233SBN1_STRDA</name>
<keyword evidence="7" id="KW-1185">Reference proteome</keyword>
<dbReference type="Gene3D" id="3.40.50.1000">
    <property type="entry name" value="HAD superfamily/HAD-like"/>
    <property type="match status" value="1"/>
</dbReference>
<dbReference type="PANTHER" id="PTHR43344:SF13">
    <property type="entry name" value="PHOSPHATASE RV3661-RELATED"/>
    <property type="match status" value="1"/>
</dbReference>
<evidence type="ECO:0000313" key="6">
    <source>
        <dbReference type="EMBL" id="OXY93065.1"/>
    </source>
</evidence>
<evidence type="ECO:0000256" key="1">
    <source>
        <dbReference type="ARBA" id="ARBA00009184"/>
    </source>
</evidence>
<comment type="similarity">
    <text evidence="1">Belongs to the HAD-like hydrolase superfamily. SerB family.</text>
</comment>
<protein>
    <recommendedName>
        <fullName evidence="8">HAD family hydrolase</fullName>
    </recommendedName>
</protein>
<reference evidence="6 7" key="1">
    <citation type="submission" date="2016-07" db="EMBL/GenBank/DDBJ databases">
        <title>Draft genome of Streptomyces diastatochromogenes.</title>
        <authorList>
            <person name="Podduturi R."/>
            <person name="Lukassen M.B."/>
            <person name="Clausen N."/>
            <person name="Nielsen J.L."/>
            <person name="Jorgensen N.O."/>
        </authorList>
    </citation>
    <scope>NUCLEOTIDE SEQUENCE [LARGE SCALE GENOMIC DNA]</scope>
    <source>
        <strain evidence="6 7">DSM 40608</strain>
    </source>
</reference>
<dbReference type="NCBIfam" id="TIGR01488">
    <property type="entry name" value="HAD-SF-IB"/>
    <property type="match status" value="1"/>
</dbReference>
<feature type="region of interest" description="Disordered" evidence="5">
    <location>
        <begin position="228"/>
        <end position="249"/>
    </location>
</feature>
<sequence>MTSAEHRPAAFFDVDNTLTRGTALFRFLAYWYAAQGRPAHDAVRERQRLKAMTTAGVSREETNRAFFRLLAGAPAAEITRLAEDWFRAELAQGCFFHEPVLEALHAHRRNGDLVVLVSGSFPAVLLPVLEHCGAHHLLCTEPEITPVARTYTGRLADRPHQPMIGSAKAEAVRELAAAHRIDLASSTGYGDHVSDAPLLSVTGRAVIVGDDPDLRRLAAHHGWHRLPKAPLPPAVPLPEPNPARPGALL</sequence>
<evidence type="ECO:0008006" key="8">
    <source>
        <dbReference type="Google" id="ProtNLM"/>
    </source>
</evidence>
<keyword evidence="4" id="KW-0460">Magnesium</keyword>
<dbReference type="RefSeq" id="WP_094218594.1">
    <property type="nucleotide sequence ID" value="NZ_MCGQ01000020.1"/>
</dbReference>
<dbReference type="InterPro" id="IPR050582">
    <property type="entry name" value="HAD-like_SerB"/>
</dbReference>
<dbReference type="AlphaFoldDB" id="A0A233SBN1"/>
<dbReference type="OrthoDB" id="25607at2"/>
<dbReference type="Pfam" id="PF12710">
    <property type="entry name" value="HAD"/>
    <property type="match status" value="1"/>
</dbReference>
<dbReference type="EMBL" id="MCGQ01000020">
    <property type="protein sequence ID" value="OXY93065.1"/>
    <property type="molecule type" value="Genomic_DNA"/>
</dbReference>
<evidence type="ECO:0000256" key="2">
    <source>
        <dbReference type="ARBA" id="ARBA00022723"/>
    </source>
</evidence>
<dbReference type="GO" id="GO:0046872">
    <property type="term" value="F:metal ion binding"/>
    <property type="evidence" value="ECO:0007669"/>
    <property type="project" value="UniProtKB-KW"/>
</dbReference>
<keyword evidence="2" id="KW-0479">Metal-binding</keyword>
<keyword evidence="3" id="KW-0378">Hydrolase</keyword>
<evidence type="ECO:0000313" key="7">
    <source>
        <dbReference type="Proteomes" id="UP000215483"/>
    </source>
</evidence>
<evidence type="ECO:0000256" key="3">
    <source>
        <dbReference type="ARBA" id="ARBA00022801"/>
    </source>
</evidence>
<dbReference type="GO" id="GO:0016787">
    <property type="term" value="F:hydrolase activity"/>
    <property type="evidence" value="ECO:0007669"/>
    <property type="project" value="UniProtKB-KW"/>
</dbReference>
<dbReference type="InterPro" id="IPR006385">
    <property type="entry name" value="HAD_hydro_SerB1"/>
</dbReference>
<dbReference type="InterPro" id="IPR036412">
    <property type="entry name" value="HAD-like_sf"/>
</dbReference>
<accession>A0A233SBN1</accession>
<comment type="caution">
    <text evidence="6">The sequence shown here is derived from an EMBL/GenBank/DDBJ whole genome shotgun (WGS) entry which is preliminary data.</text>
</comment>
<dbReference type="SUPFAM" id="SSF56784">
    <property type="entry name" value="HAD-like"/>
    <property type="match status" value="1"/>
</dbReference>
<dbReference type="Proteomes" id="UP000215483">
    <property type="component" value="Unassembled WGS sequence"/>
</dbReference>
<dbReference type="NCBIfam" id="TIGR01490">
    <property type="entry name" value="HAD-SF-IB-hyp1"/>
    <property type="match status" value="1"/>
</dbReference>
<dbReference type="Gene3D" id="1.20.1440.100">
    <property type="entry name" value="SG protein - dephosphorylation function"/>
    <property type="match status" value="1"/>
</dbReference>
<proteinExistence type="inferred from homology"/>
<dbReference type="InterPro" id="IPR023214">
    <property type="entry name" value="HAD_sf"/>
</dbReference>
<gene>
    <name evidence="6" type="ORF">BEK98_22805</name>
</gene>
<dbReference type="PANTHER" id="PTHR43344">
    <property type="entry name" value="PHOSPHOSERINE PHOSPHATASE"/>
    <property type="match status" value="1"/>
</dbReference>
<evidence type="ECO:0000256" key="5">
    <source>
        <dbReference type="SAM" id="MobiDB-lite"/>
    </source>
</evidence>